<dbReference type="SUPFAM" id="SSF159203">
    <property type="entry name" value="NifT/FixU-like"/>
    <property type="match status" value="1"/>
</dbReference>
<dbReference type="EMBL" id="CP062916">
    <property type="protein sequence ID" value="QPF11161.1"/>
    <property type="molecule type" value="Genomic_DNA"/>
</dbReference>
<sequence length="72" mass="8205">MAIVIFRERGADLYAYIARRDLEARVIQIEHNDVDRWGGAISLEGGGRYYVSPQPERPTFPISLRATRSTLI</sequence>
<name>A0A1V2BI64_RAOTE</name>
<dbReference type="NCBIfam" id="TIGR02934">
    <property type="entry name" value="nifT_nitrog"/>
    <property type="match status" value="1"/>
</dbReference>
<dbReference type="InterPro" id="IPR024044">
    <property type="entry name" value="NifT/FixU_barrel-like_dom_sf"/>
</dbReference>
<dbReference type="GO" id="GO:0009399">
    <property type="term" value="P:nitrogen fixation"/>
    <property type="evidence" value="ECO:0007669"/>
    <property type="project" value="InterPro"/>
</dbReference>
<evidence type="ECO:0000313" key="7">
    <source>
        <dbReference type="Proteomes" id="UP000339249"/>
    </source>
</evidence>
<gene>
    <name evidence="1" type="primary">nifT</name>
    <name evidence="1" type="ORF">IMO34_12725</name>
    <name evidence="3" type="ORF">NCTC13038_02769</name>
    <name evidence="4" type="ORF">NCTC9185_00935</name>
    <name evidence="2" type="ORF">NCTC9997_03216</name>
</gene>
<dbReference type="EMBL" id="LR134253">
    <property type="protein sequence ID" value="VED50385.1"/>
    <property type="molecule type" value="Genomic_DNA"/>
</dbReference>
<dbReference type="AlphaFoldDB" id="A0A1V2BI64"/>
<reference evidence="4 7" key="1">
    <citation type="submission" date="2019-04" db="EMBL/GenBank/DDBJ databases">
        <authorList>
            <consortium name="Pathogen Informatics"/>
        </authorList>
    </citation>
    <scope>NUCLEOTIDE SEQUENCE [LARGE SCALE GENOMIC DNA]</scope>
    <source>
        <strain evidence="3 6">NCTC13038</strain>
        <strain evidence="4 7">NCTC9185</strain>
        <strain evidence="2 5">NCTC9997</strain>
    </source>
</reference>
<evidence type="ECO:0000313" key="8">
    <source>
        <dbReference type="Proteomes" id="UP000594500"/>
    </source>
</evidence>
<dbReference type="GeneID" id="57504911"/>
<evidence type="ECO:0000313" key="3">
    <source>
        <dbReference type="EMBL" id="VFS72746.1"/>
    </source>
</evidence>
<keyword evidence="5" id="KW-1185">Reference proteome</keyword>
<evidence type="ECO:0000313" key="2">
    <source>
        <dbReference type="EMBL" id="VED50385.1"/>
    </source>
</evidence>
<proteinExistence type="predicted"/>
<evidence type="ECO:0000313" key="1">
    <source>
        <dbReference type="EMBL" id="QPF11161.1"/>
    </source>
</evidence>
<evidence type="ECO:0000313" key="4">
    <source>
        <dbReference type="EMBL" id="VTN09052.1"/>
    </source>
</evidence>
<dbReference type="OrthoDB" id="196613at2"/>
<dbReference type="Pfam" id="PF06988">
    <property type="entry name" value="NifT"/>
    <property type="match status" value="1"/>
</dbReference>
<organism evidence="1 8">
    <name type="scientific">Raoultella terrigena</name>
    <name type="common">Klebsiella terrigena</name>
    <dbReference type="NCBI Taxonomy" id="577"/>
    <lineage>
        <taxon>Bacteria</taxon>
        <taxon>Pseudomonadati</taxon>
        <taxon>Pseudomonadota</taxon>
        <taxon>Gammaproteobacteria</taxon>
        <taxon>Enterobacterales</taxon>
        <taxon>Enterobacteriaceae</taxon>
        <taxon>Klebsiella/Raoultella group</taxon>
        <taxon>Raoultella</taxon>
    </lineage>
</organism>
<dbReference type="Proteomes" id="UP000594500">
    <property type="component" value="Chromosome"/>
</dbReference>
<dbReference type="EMBL" id="CAADJG010000002">
    <property type="protein sequence ID" value="VFS72746.1"/>
    <property type="molecule type" value="Genomic_DNA"/>
</dbReference>
<protein>
    <submittedName>
        <fullName evidence="1 3">Nitrogen fixation protein</fullName>
    </submittedName>
    <submittedName>
        <fullName evidence="2">Protein nifT</fullName>
    </submittedName>
</protein>
<evidence type="ECO:0000313" key="6">
    <source>
        <dbReference type="Proteomes" id="UP000332594"/>
    </source>
</evidence>
<evidence type="ECO:0000313" key="5">
    <source>
        <dbReference type="Proteomes" id="UP000267630"/>
    </source>
</evidence>
<dbReference type="Proteomes" id="UP000339249">
    <property type="component" value="Unassembled WGS sequence"/>
</dbReference>
<accession>A0A1V2BI64</accession>
<reference evidence="1 8" key="2">
    <citation type="submission" date="2020-10" db="EMBL/GenBank/DDBJ databases">
        <title>Resistance determinants and their genetic context in bacteria from a longitudinal study of pigs reared under conventional and antibiotic-free husbandry practices.</title>
        <authorList>
            <person name="Poulin-Laprade D."/>
            <person name="Brouard J.-S."/>
            <person name="Gagnon N."/>
            <person name="Turcotte A."/>
            <person name="Langlois A."/>
            <person name="Matte J.J."/>
            <person name="Carrillo C.D."/>
            <person name="Zaheer R."/>
            <person name="McAllister T."/>
            <person name="Topp E."/>
            <person name="Talbot G."/>
        </authorList>
    </citation>
    <scope>NUCLEOTIDE SEQUENCE [LARGE SCALE GENOMIC DNA]</scope>
    <source>
        <strain evidence="1 8">Res13-Abat-PEB01-P1-04-A</strain>
    </source>
</reference>
<dbReference type="Proteomes" id="UP000332594">
    <property type="component" value="Unassembled WGS sequence"/>
</dbReference>
<dbReference type="Proteomes" id="UP000267630">
    <property type="component" value="Chromosome 3"/>
</dbReference>
<dbReference type="Gene3D" id="2.40.50.240">
    <property type="entry name" value="NifT/FixU-like"/>
    <property type="match status" value="1"/>
</dbReference>
<dbReference type="InterPro" id="IPR009727">
    <property type="entry name" value="NifT"/>
</dbReference>
<dbReference type="RefSeq" id="WP_041145588.1">
    <property type="nucleotide sequence ID" value="NZ_BJNO01000001.1"/>
</dbReference>
<dbReference type="EMBL" id="CABDVU010000001">
    <property type="protein sequence ID" value="VTN09052.1"/>
    <property type="molecule type" value="Genomic_DNA"/>
</dbReference>